<evidence type="ECO:0000313" key="2">
    <source>
        <dbReference type="Proteomes" id="UP000053593"/>
    </source>
</evidence>
<evidence type="ECO:0000313" key="1">
    <source>
        <dbReference type="EMBL" id="KIK51378.1"/>
    </source>
</evidence>
<dbReference type="AlphaFoldDB" id="A0A0D0C984"/>
<dbReference type="HOGENOM" id="CLU_1267006_0_0_1"/>
<proteinExistence type="predicted"/>
<dbReference type="EMBL" id="KN834865">
    <property type="protein sequence ID" value="KIK51378.1"/>
    <property type="molecule type" value="Genomic_DNA"/>
</dbReference>
<accession>A0A0D0C984</accession>
<protein>
    <submittedName>
        <fullName evidence="1">Unplaced genomic scaffold GYMLUscaffold_117, whole genome shotgun sequence</fullName>
    </submittedName>
</protein>
<sequence>MKWETGKTTRNVVFVVDITRGCIPSSRTSVSLATRVIDVRMCMLHGWSSIVRTNSSFGIFLVQRSPPFGTVAQSSSVNPSLADSSRKMRVSPRNAVRRGDVLERTCSGTWSTATVFCLATEVLFVVRTYEMKPSSPLRRTSDHHPCFDAGQVVLRRAKVEETHSLDHALPLPETFAFGYALLMISGSIRRKKFRLHVSWLSDVFNVGTSMQASLCIPQ</sequence>
<keyword evidence="2" id="KW-1185">Reference proteome</keyword>
<dbReference type="Proteomes" id="UP000053593">
    <property type="component" value="Unassembled WGS sequence"/>
</dbReference>
<gene>
    <name evidence="1" type="ORF">GYMLUDRAFT_396333</name>
</gene>
<reference evidence="1 2" key="1">
    <citation type="submission" date="2014-04" db="EMBL/GenBank/DDBJ databases">
        <title>Evolutionary Origins and Diversification of the Mycorrhizal Mutualists.</title>
        <authorList>
            <consortium name="DOE Joint Genome Institute"/>
            <consortium name="Mycorrhizal Genomics Consortium"/>
            <person name="Kohler A."/>
            <person name="Kuo A."/>
            <person name="Nagy L.G."/>
            <person name="Floudas D."/>
            <person name="Copeland A."/>
            <person name="Barry K.W."/>
            <person name="Cichocki N."/>
            <person name="Veneault-Fourrey C."/>
            <person name="LaButti K."/>
            <person name="Lindquist E.A."/>
            <person name="Lipzen A."/>
            <person name="Lundell T."/>
            <person name="Morin E."/>
            <person name="Murat C."/>
            <person name="Riley R."/>
            <person name="Ohm R."/>
            <person name="Sun H."/>
            <person name="Tunlid A."/>
            <person name="Henrissat B."/>
            <person name="Grigoriev I.V."/>
            <person name="Hibbett D.S."/>
            <person name="Martin F."/>
        </authorList>
    </citation>
    <scope>NUCLEOTIDE SEQUENCE [LARGE SCALE GENOMIC DNA]</scope>
    <source>
        <strain evidence="1 2">FD-317 M1</strain>
    </source>
</reference>
<name>A0A0D0C984_9AGAR</name>
<organism evidence="1 2">
    <name type="scientific">Collybiopsis luxurians FD-317 M1</name>
    <dbReference type="NCBI Taxonomy" id="944289"/>
    <lineage>
        <taxon>Eukaryota</taxon>
        <taxon>Fungi</taxon>
        <taxon>Dikarya</taxon>
        <taxon>Basidiomycota</taxon>
        <taxon>Agaricomycotina</taxon>
        <taxon>Agaricomycetes</taxon>
        <taxon>Agaricomycetidae</taxon>
        <taxon>Agaricales</taxon>
        <taxon>Marasmiineae</taxon>
        <taxon>Omphalotaceae</taxon>
        <taxon>Collybiopsis</taxon>
        <taxon>Collybiopsis luxurians</taxon>
    </lineage>
</organism>